<reference evidence="2 3" key="1">
    <citation type="submission" date="2023-08" db="EMBL/GenBank/DDBJ databases">
        <title>Black Yeasts Isolated from many extreme environments.</title>
        <authorList>
            <person name="Coleine C."/>
            <person name="Stajich J.E."/>
            <person name="Selbmann L."/>
        </authorList>
    </citation>
    <scope>NUCLEOTIDE SEQUENCE [LARGE SCALE GENOMIC DNA]</scope>
    <source>
        <strain evidence="2 3">CCFEE 5792</strain>
    </source>
</reference>
<keyword evidence="3" id="KW-1185">Reference proteome</keyword>
<name>A0AAV9NCE2_9EURO</name>
<evidence type="ECO:0000313" key="2">
    <source>
        <dbReference type="EMBL" id="KAK5054557.1"/>
    </source>
</evidence>
<feature type="compositionally biased region" description="Low complexity" evidence="1">
    <location>
        <begin position="276"/>
        <end position="292"/>
    </location>
</feature>
<dbReference type="PANTHER" id="PTHR38166:SF1">
    <property type="entry name" value="C2H2-TYPE DOMAIN-CONTAINING PROTEIN"/>
    <property type="match status" value="1"/>
</dbReference>
<dbReference type="GeneID" id="89969668"/>
<feature type="compositionally biased region" description="Polar residues" evidence="1">
    <location>
        <begin position="29"/>
        <end position="43"/>
    </location>
</feature>
<comment type="caution">
    <text evidence="2">The sequence shown here is derived from an EMBL/GenBank/DDBJ whole genome shotgun (WGS) entry which is preliminary data.</text>
</comment>
<feature type="compositionally biased region" description="Basic and acidic residues" evidence="1">
    <location>
        <begin position="10"/>
        <end position="26"/>
    </location>
</feature>
<feature type="compositionally biased region" description="Polar residues" evidence="1">
    <location>
        <begin position="293"/>
        <end position="314"/>
    </location>
</feature>
<feature type="region of interest" description="Disordered" evidence="1">
    <location>
        <begin position="1"/>
        <end position="181"/>
    </location>
</feature>
<accession>A0AAV9NCE2</accession>
<evidence type="ECO:0008006" key="4">
    <source>
        <dbReference type="Google" id="ProtNLM"/>
    </source>
</evidence>
<gene>
    <name evidence="2" type="ORF">LTR84_001448</name>
</gene>
<dbReference type="EMBL" id="JAVRRD010000010">
    <property type="protein sequence ID" value="KAK5054557.1"/>
    <property type="molecule type" value="Genomic_DNA"/>
</dbReference>
<sequence length="559" mass="62901">MRTQVAWGEIMERARKKEEARDRDIESGGNANRESVQQPLQQTAEEEELYPSRRASVQNTFGQRNPDLYTKQKTTRLRDLSGSEPSSALPLVIRTTLSANAAAKRPSQKSQAPEHDISRQFHEESQDLTAQKQLLQQSLHAGEVKSESEDQSKAPLNAVNGGMTDIYSIQPDRHSNPSSSLKLGHKDSFADGVDSWLEDVGAKYNRAPSFGFECLTRSRSTSTDSPSFASEGEASFVLERERLPTADQYISEALANYRSELAEKIVHIFVQKHGSALSDNGGSSSNLPSGSSCQGNPPSTAPTSTGHPQGSNQPPERRRRRSGDEEDGEDTRRGKKPNRSQDRQQEGETRLLACPYTKFQRYRYSELNLTEKNYRGCSSCYARDIPRLKQHLNRVHNRPPNYCPRCFSSFASAAQLEIHLVEGRCHSIASPFPEKMTPDQVTAIKRREPGKNRVDAWFDIYRILFSDALLPLDPYVDNTESGPIQDFLALFEQEAPQILATEIDARMFGDTECTMEQRTFRDTVLEQSISVLVQHLKDEYLRRSLTNNLSIQPHTIHGI</sequence>
<feature type="compositionally biased region" description="Basic and acidic residues" evidence="1">
    <location>
        <begin position="142"/>
        <end position="152"/>
    </location>
</feature>
<dbReference type="AlphaFoldDB" id="A0AAV9NCE2"/>
<dbReference type="RefSeq" id="XP_064707330.1">
    <property type="nucleotide sequence ID" value="XM_064845072.1"/>
</dbReference>
<feature type="compositionally biased region" description="Basic and acidic residues" evidence="1">
    <location>
        <begin position="339"/>
        <end position="349"/>
    </location>
</feature>
<proteinExistence type="predicted"/>
<feature type="compositionally biased region" description="Basic and acidic residues" evidence="1">
    <location>
        <begin position="112"/>
        <end position="125"/>
    </location>
</feature>
<feature type="compositionally biased region" description="Polar residues" evidence="1">
    <location>
        <begin position="127"/>
        <end position="139"/>
    </location>
</feature>
<evidence type="ECO:0000313" key="3">
    <source>
        <dbReference type="Proteomes" id="UP001358417"/>
    </source>
</evidence>
<dbReference type="Proteomes" id="UP001358417">
    <property type="component" value="Unassembled WGS sequence"/>
</dbReference>
<protein>
    <recommendedName>
        <fullName evidence="4">C2H2-type domain-containing protein</fullName>
    </recommendedName>
</protein>
<feature type="region of interest" description="Disordered" evidence="1">
    <location>
        <begin position="276"/>
        <end position="351"/>
    </location>
</feature>
<evidence type="ECO:0000256" key="1">
    <source>
        <dbReference type="SAM" id="MobiDB-lite"/>
    </source>
</evidence>
<dbReference type="PANTHER" id="PTHR38166">
    <property type="entry name" value="C2H2-TYPE DOMAIN-CONTAINING PROTEIN-RELATED"/>
    <property type="match status" value="1"/>
</dbReference>
<organism evidence="2 3">
    <name type="scientific">Exophiala bonariae</name>
    <dbReference type="NCBI Taxonomy" id="1690606"/>
    <lineage>
        <taxon>Eukaryota</taxon>
        <taxon>Fungi</taxon>
        <taxon>Dikarya</taxon>
        <taxon>Ascomycota</taxon>
        <taxon>Pezizomycotina</taxon>
        <taxon>Eurotiomycetes</taxon>
        <taxon>Chaetothyriomycetidae</taxon>
        <taxon>Chaetothyriales</taxon>
        <taxon>Herpotrichiellaceae</taxon>
        <taxon>Exophiala</taxon>
    </lineage>
</organism>